<proteinExistence type="predicted"/>
<name>A0ABM4DJM6_HYDVU</name>
<dbReference type="SUPFAM" id="SSF56219">
    <property type="entry name" value="DNase I-like"/>
    <property type="match status" value="1"/>
</dbReference>
<sequence length="404" mass="47250">MDILFDLFNYSLKMPTHFENLNSFEDKFLNNLSEENINIFPETQMNLIDTPYFDPFELKIINDDCSFLVLHISIRSMQQNFEKLKEFLNIINYTFDVIALSETWHDFENSLELNSTFNLPSYKLISQTRGTGKKVGGLGLYISKKHDFKVKNILCFSNDNYESLFIEVVNKKFRNILIGCVYRPPSGKIKSFQTFIKNPIEKIKKEKKTLYVIGDMNLDSLTFSKSPKTKSFFDMLLKFDVLSAINKPTRVSKTSATAIDNILINNYLEMEFETGIFMTDVSDHFPIFIKVRNLKAMSDCEPKVINLKKRNLKTSNTNELSIRLKQETWSNVYRCHDTNEAFNNFLNIFLDCFNETCPQENIDIKTKAVANPWMDKSLIKCSKKKQKLYNKFKKNKNTENELLQ</sequence>
<dbReference type="RefSeq" id="XP_065674722.1">
    <property type="nucleotide sequence ID" value="XM_065818650.1"/>
</dbReference>
<dbReference type="Pfam" id="PF14529">
    <property type="entry name" value="Exo_endo_phos_2"/>
    <property type="match status" value="1"/>
</dbReference>
<dbReference type="GeneID" id="136091287"/>
<dbReference type="InterPro" id="IPR005135">
    <property type="entry name" value="Endo/exonuclease/phosphatase"/>
</dbReference>
<dbReference type="PANTHER" id="PTHR33776">
    <property type="entry name" value="ENDO/EXONUCLEASE/PHOSPHATASE DOMAIN-CONTAINING PROTEIN"/>
    <property type="match status" value="1"/>
</dbReference>
<keyword evidence="2" id="KW-1185">Reference proteome</keyword>
<organism evidence="2 3">
    <name type="scientific">Hydra vulgaris</name>
    <name type="common">Hydra</name>
    <name type="synonym">Hydra attenuata</name>
    <dbReference type="NCBI Taxonomy" id="6087"/>
    <lineage>
        <taxon>Eukaryota</taxon>
        <taxon>Metazoa</taxon>
        <taxon>Cnidaria</taxon>
        <taxon>Hydrozoa</taxon>
        <taxon>Hydroidolina</taxon>
        <taxon>Anthoathecata</taxon>
        <taxon>Aplanulata</taxon>
        <taxon>Hydridae</taxon>
        <taxon>Hydra</taxon>
    </lineage>
</organism>
<gene>
    <name evidence="3 4" type="primary">LOC136091287</name>
</gene>
<dbReference type="PANTHER" id="PTHR33776:SF4">
    <property type="entry name" value="ENDONUCLEASE_EXONUCLEASE_PHOSPHATASE DOMAIN-CONTAINING PROTEIN"/>
    <property type="match status" value="1"/>
</dbReference>
<evidence type="ECO:0000313" key="4">
    <source>
        <dbReference type="RefSeq" id="XP_065674722.1"/>
    </source>
</evidence>
<evidence type="ECO:0000259" key="1">
    <source>
        <dbReference type="Pfam" id="PF14529"/>
    </source>
</evidence>
<dbReference type="RefSeq" id="XP_065674721.1">
    <property type="nucleotide sequence ID" value="XM_065818649.1"/>
</dbReference>
<feature type="domain" description="Endonuclease/exonuclease/phosphatase" evidence="1">
    <location>
        <begin position="176"/>
        <end position="288"/>
    </location>
</feature>
<evidence type="ECO:0000313" key="3">
    <source>
        <dbReference type="RefSeq" id="XP_065674721.1"/>
    </source>
</evidence>
<evidence type="ECO:0000313" key="2">
    <source>
        <dbReference type="Proteomes" id="UP001652625"/>
    </source>
</evidence>
<protein>
    <submittedName>
        <fullName evidence="3 4">Uncharacterized protein LOC136091287</fullName>
    </submittedName>
</protein>
<dbReference type="Gene3D" id="3.60.10.10">
    <property type="entry name" value="Endonuclease/exonuclease/phosphatase"/>
    <property type="match status" value="1"/>
</dbReference>
<dbReference type="Proteomes" id="UP001652625">
    <property type="component" value="Chromosome 15"/>
</dbReference>
<reference evidence="3 4" key="1">
    <citation type="submission" date="2025-05" db="UniProtKB">
        <authorList>
            <consortium name="RefSeq"/>
        </authorList>
    </citation>
    <scope>IDENTIFICATION</scope>
</reference>
<accession>A0ABM4DJM6</accession>
<dbReference type="InterPro" id="IPR036691">
    <property type="entry name" value="Endo/exonu/phosph_ase_sf"/>
</dbReference>